<evidence type="ECO:0000256" key="5">
    <source>
        <dbReference type="PROSITE-ProRule" id="PRU00560"/>
    </source>
</evidence>
<feature type="domain" description="UvrD-like helicase ATP-binding" evidence="6">
    <location>
        <begin position="11"/>
        <end position="215"/>
    </location>
</feature>
<comment type="caution">
    <text evidence="7">The sequence shown here is derived from an EMBL/GenBank/DDBJ whole genome shotgun (WGS) entry which is preliminary data.</text>
</comment>
<feature type="binding site" evidence="5">
    <location>
        <begin position="32"/>
        <end position="39"/>
    </location>
    <ligand>
        <name>ATP</name>
        <dbReference type="ChEBI" id="CHEBI:30616"/>
    </ligand>
</feature>
<evidence type="ECO:0000313" key="7">
    <source>
        <dbReference type="EMBL" id="OAL10099.1"/>
    </source>
</evidence>
<dbReference type="GO" id="GO:0003678">
    <property type="term" value="F:DNA helicase activity"/>
    <property type="evidence" value="ECO:0007669"/>
    <property type="project" value="InterPro"/>
</dbReference>
<dbReference type="EMBL" id="LWUJ01000012">
    <property type="protein sequence ID" value="OAL10099.1"/>
    <property type="molecule type" value="Genomic_DNA"/>
</dbReference>
<evidence type="ECO:0000256" key="3">
    <source>
        <dbReference type="ARBA" id="ARBA00022806"/>
    </source>
</evidence>
<evidence type="ECO:0000259" key="6">
    <source>
        <dbReference type="PROSITE" id="PS51198"/>
    </source>
</evidence>
<organism evidence="7 8">
    <name type="scientific">Candidatus Mycoplasma haematobovis</name>
    <dbReference type="NCBI Taxonomy" id="432608"/>
    <lineage>
        <taxon>Bacteria</taxon>
        <taxon>Bacillati</taxon>
        <taxon>Mycoplasmatota</taxon>
        <taxon>Mollicutes</taxon>
        <taxon>Mycoplasmataceae</taxon>
        <taxon>Mycoplasma</taxon>
    </lineage>
</organism>
<dbReference type="Pfam" id="PF00580">
    <property type="entry name" value="UvrD-helicase"/>
    <property type="match status" value="1"/>
</dbReference>
<gene>
    <name evidence="7" type="ORF">A6V39_04255</name>
</gene>
<proteinExistence type="predicted"/>
<dbReference type="InterPro" id="IPR000212">
    <property type="entry name" value="DNA_helicase_UvrD/REP"/>
</dbReference>
<dbReference type="PROSITE" id="PS51198">
    <property type="entry name" value="UVRD_HELICASE_ATP_BIND"/>
    <property type="match status" value="1"/>
</dbReference>
<dbReference type="AlphaFoldDB" id="A0A1A9QEG7"/>
<dbReference type="STRING" id="432608.A6V39_04255"/>
<keyword evidence="8" id="KW-1185">Reference proteome</keyword>
<dbReference type="SUPFAM" id="SSF52540">
    <property type="entry name" value="P-loop containing nucleoside triphosphate hydrolases"/>
    <property type="match status" value="1"/>
</dbReference>
<dbReference type="Proteomes" id="UP000077623">
    <property type="component" value="Unassembled WGS sequence"/>
</dbReference>
<evidence type="ECO:0000256" key="1">
    <source>
        <dbReference type="ARBA" id="ARBA00022741"/>
    </source>
</evidence>
<sequence length="215" mass="24759">MSSDKSKVILRSLNPQQREAVTAPLKPILVVAGAGTGKTTVLIKRFEYLVKEKNIPPEEIILVTFTKKAATEIKRRISRLFPDPEFLKDVRVSTFHKFCREILAEEGINFKVCFETKAIGCVKEAIQKLNLPLKSNSECARLIWKVKWFQNVSGKPATDWDLIKAGRIITRSNDDTIAKNIPLRNLKKFGRSMKIFLSHKIRFIMMTYYLELIKY</sequence>
<evidence type="ECO:0000256" key="4">
    <source>
        <dbReference type="ARBA" id="ARBA00022840"/>
    </source>
</evidence>
<dbReference type="CDD" id="cd17932">
    <property type="entry name" value="DEXQc_UvrD"/>
    <property type="match status" value="1"/>
</dbReference>
<name>A0A1A9QEG7_9MOLU</name>
<keyword evidence="2 5" id="KW-0378">Hydrolase</keyword>
<protein>
    <recommendedName>
        <fullName evidence="6">UvrD-like helicase ATP-binding domain-containing protein</fullName>
    </recommendedName>
</protein>
<reference evidence="8" key="1">
    <citation type="submission" date="2016-04" db="EMBL/GenBank/DDBJ databases">
        <authorList>
            <person name="Quiroz-Castaneda R.E."/>
            <person name="Martinez-Ocampo F."/>
        </authorList>
    </citation>
    <scope>NUCLEOTIDE SEQUENCE [LARGE SCALE GENOMIC DNA]</scope>
    <source>
        <strain evidence="8">INIFAP01</strain>
    </source>
</reference>
<dbReference type="GO" id="GO:0003677">
    <property type="term" value="F:DNA binding"/>
    <property type="evidence" value="ECO:0007669"/>
    <property type="project" value="InterPro"/>
</dbReference>
<evidence type="ECO:0000313" key="8">
    <source>
        <dbReference type="Proteomes" id="UP000077623"/>
    </source>
</evidence>
<evidence type="ECO:0000256" key="2">
    <source>
        <dbReference type="ARBA" id="ARBA00022801"/>
    </source>
</evidence>
<keyword evidence="4 5" id="KW-0067">ATP-binding</keyword>
<dbReference type="RefSeq" id="WP_187150486.1">
    <property type="nucleotide sequence ID" value="NZ_LWUJ01000012.1"/>
</dbReference>
<keyword evidence="1 5" id="KW-0547">Nucleotide-binding</keyword>
<dbReference type="GO" id="GO:0005524">
    <property type="term" value="F:ATP binding"/>
    <property type="evidence" value="ECO:0007669"/>
    <property type="project" value="UniProtKB-UniRule"/>
</dbReference>
<dbReference type="PANTHER" id="PTHR11070">
    <property type="entry name" value="UVRD / RECB / PCRA DNA HELICASE FAMILY MEMBER"/>
    <property type="match status" value="1"/>
</dbReference>
<dbReference type="GO" id="GO:0016787">
    <property type="term" value="F:hydrolase activity"/>
    <property type="evidence" value="ECO:0007669"/>
    <property type="project" value="UniProtKB-UniRule"/>
</dbReference>
<keyword evidence="3 5" id="KW-0347">Helicase</keyword>
<dbReference type="InterPro" id="IPR014016">
    <property type="entry name" value="UvrD-like_ATP-bd"/>
</dbReference>
<dbReference type="Gene3D" id="3.40.50.300">
    <property type="entry name" value="P-loop containing nucleotide triphosphate hydrolases"/>
    <property type="match status" value="1"/>
</dbReference>
<dbReference type="InterPro" id="IPR027417">
    <property type="entry name" value="P-loop_NTPase"/>
</dbReference>
<accession>A0A1A9QEG7</accession>